<dbReference type="EMBL" id="PGFZ01000009">
    <property type="protein sequence ID" value="POZ50607.1"/>
    <property type="molecule type" value="Genomic_DNA"/>
</dbReference>
<keyword evidence="4" id="KW-0255">Endonuclease</keyword>
<comment type="similarity">
    <text evidence="1">Belongs to the CRISPR-associated Csm3 family.</text>
</comment>
<dbReference type="PANTHER" id="PTHR35579">
    <property type="entry name" value="CRISPR SYSTEM CMS ENDORIBONUCLEASE CSM3"/>
    <property type="match status" value="1"/>
</dbReference>
<dbReference type="PANTHER" id="PTHR35579:SF3">
    <property type="entry name" value="CRISPR SYSTEM CMS ENDORIBONUCLEASE CSM3"/>
    <property type="match status" value="1"/>
</dbReference>
<evidence type="ECO:0000256" key="1">
    <source>
        <dbReference type="ARBA" id="ARBA00006342"/>
    </source>
</evidence>
<keyword evidence="3" id="KW-0540">Nuclease</keyword>
<sequence>MSDTNTAPKISKKIFIRGTITALTGLHIGGSSVAMSIGGADKVVVRNPLTNEPYIPGSSLRGKMRSLLERVRGKESETGNGSGGFSCELTADNKLKADAGKNPATDLGKLFGVSAAENNKETNKSPTRLIVRDAHLTRESKIRLENAPNTDMPMTEVKTEVNIDRITAAANPRQFERVPAGAVFQFEFILTLLEGDDDAVFLNLVREGMELMQNDSLGGHGSRGYGQVEFTVQTLQERTAENYRNGKPATERENDNDRFAVFSKAPAPQAA</sequence>
<name>A0A2S5CIM2_9GAMM</name>
<dbReference type="InterPro" id="IPR052216">
    <property type="entry name" value="CRISPR_Csm3_endoribonuclease"/>
</dbReference>
<evidence type="ECO:0000259" key="10">
    <source>
        <dbReference type="Pfam" id="PF03787"/>
    </source>
</evidence>
<evidence type="ECO:0000256" key="6">
    <source>
        <dbReference type="ARBA" id="ARBA00022884"/>
    </source>
</evidence>
<keyword evidence="6" id="KW-0694">RNA-binding</keyword>
<evidence type="ECO:0000313" key="12">
    <source>
        <dbReference type="Proteomes" id="UP000237423"/>
    </source>
</evidence>
<dbReference type="Pfam" id="PF03787">
    <property type="entry name" value="RAMPs"/>
    <property type="match status" value="1"/>
</dbReference>
<accession>A0A2S5CIM2</accession>
<dbReference type="InterPro" id="IPR005537">
    <property type="entry name" value="RAMP_III_fam"/>
</dbReference>
<feature type="domain" description="CRISPR type III-associated protein" evidence="10">
    <location>
        <begin position="19"/>
        <end position="229"/>
    </location>
</feature>
<protein>
    <recommendedName>
        <fullName evidence="2">CRISPR system Cms endoribonuclease Csm3</fullName>
    </recommendedName>
    <alternativeName>
        <fullName evidence="8">CRISPR type III A-associated RAMP protein Csm3</fullName>
    </alternativeName>
</protein>
<evidence type="ECO:0000256" key="4">
    <source>
        <dbReference type="ARBA" id="ARBA00022759"/>
    </source>
</evidence>
<dbReference type="GO" id="GO:0003723">
    <property type="term" value="F:RNA binding"/>
    <property type="evidence" value="ECO:0007669"/>
    <property type="project" value="UniProtKB-KW"/>
</dbReference>
<organism evidence="11 12">
    <name type="scientific">Methylovulum psychrotolerans</name>
    <dbReference type="NCBI Taxonomy" id="1704499"/>
    <lineage>
        <taxon>Bacteria</taxon>
        <taxon>Pseudomonadati</taxon>
        <taxon>Pseudomonadota</taxon>
        <taxon>Gammaproteobacteria</taxon>
        <taxon>Methylococcales</taxon>
        <taxon>Methylococcaceae</taxon>
        <taxon>Methylovulum</taxon>
    </lineage>
</organism>
<reference evidence="11 12" key="1">
    <citation type="submission" date="2017-11" db="EMBL/GenBank/DDBJ databases">
        <title>Draft Genome Sequence of Methylobacter psychrotolerans Sph1T, an Obligate Methanotroph from Low-Temperature Environments.</title>
        <authorList>
            <person name="Oshkin I.Y."/>
            <person name="Miroshnikov K."/>
            <person name="Belova S.E."/>
            <person name="Korzhenkov A."/>
            <person name="Toshchakov S.V."/>
            <person name="Dedysh S.N."/>
        </authorList>
    </citation>
    <scope>NUCLEOTIDE SEQUENCE [LARGE SCALE GENOMIC DNA]</scope>
    <source>
        <strain evidence="11 12">Sph1</strain>
    </source>
</reference>
<comment type="caution">
    <text evidence="11">The sequence shown here is derived from an EMBL/GenBank/DDBJ whole genome shotgun (WGS) entry which is preliminary data.</text>
</comment>
<dbReference type="GO" id="GO:0051607">
    <property type="term" value="P:defense response to virus"/>
    <property type="evidence" value="ECO:0007669"/>
    <property type="project" value="UniProtKB-KW"/>
</dbReference>
<feature type="region of interest" description="Disordered" evidence="9">
    <location>
        <begin position="240"/>
        <end position="271"/>
    </location>
</feature>
<dbReference type="GO" id="GO:0016787">
    <property type="term" value="F:hydrolase activity"/>
    <property type="evidence" value="ECO:0007669"/>
    <property type="project" value="UniProtKB-KW"/>
</dbReference>
<evidence type="ECO:0000256" key="5">
    <source>
        <dbReference type="ARBA" id="ARBA00022801"/>
    </source>
</evidence>
<dbReference type="GO" id="GO:0004519">
    <property type="term" value="F:endonuclease activity"/>
    <property type="evidence" value="ECO:0007669"/>
    <property type="project" value="UniProtKB-KW"/>
</dbReference>
<keyword evidence="7" id="KW-0051">Antiviral defense</keyword>
<feature type="compositionally biased region" description="Basic and acidic residues" evidence="9">
    <location>
        <begin position="249"/>
        <end position="258"/>
    </location>
</feature>
<dbReference type="AlphaFoldDB" id="A0A2S5CIM2"/>
<evidence type="ECO:0000256" key="2">
    <source>
        <dbReference type="ARBA" id="ARBA00022150"/>
    </source>
</evidence>
<dbReference type="NCBIfam" id="TIGR02582">
    <property type="entry name" value="cas7_TM1809"/>
    <property type="match status" value="1"/>
</dbReference>
<dbReference type="InterPro" id="IPR013412">
    <property type="entry name" value="CRISPR-assoc_RAMP_Csm3"/>
</dbReference>
<gene>
    <name evidence="11" type="primary">csm3</name>
    <name evidence="11" type="ORF">AADEFJLK_03500</name>
</gene>
<dbReference type="Proteomes" id="UP000237423">
    <property type="component" value="Unassembled WGS sequence"/>
</dbReference>
<evidence type="ECO:0000256" key="3">
    <source>
        <dbReference type="ARBA" id="ARBA00022722"/>
    </source>
</evidence>
<evidence type="ECO:0000256" key="8">
    <source>
        <dbReference type="ARBA" id="ARBA00033183"/>
    </source>
</evidence>
<evidence type="ECO:0000256" key="9">
    <source>
        <dbReference type="SAM" id="MobiDB-lite"/>
    </source>
</evidence>
<proteinExistence type="inferred from homology"/>
<evidence type="ECO:0000256" key="7">
    <source>
        <dbReference type="ARBA" id="ARBA00023118"/>
    </source>
</evidence>
<keyword evidence="5" id="KW-0378">Hydrolase</keyword>
<dbReference type="RefSeq" id="WP_103975151.1">
    <property type="nucleotide sequence ID" value="NZ_PGFZ01000009.1"/>
</dbReference>
<evidence type="ECO:0000313" key="11">
    <source>
        <dbReference type="EMBL" id="POZ50607.1"/>
    </source>
</evidence>